<dbReference type="EMBL" id="JAWDJW010006609">
    <property type="protein sequence ID" value="KAK3064114.1"/>
    <property type="molecule type" value="Genomic_DNA"/>
</dbReference>
<accession>A0ACC3DA60</accession>
<proteinExistence type="predicted"/>
<reference evidence="1" key="1">
    <citation type="submission" date="2024-09" db="EMBL/GenBank/DDBJ databases">
        <title>Black Yeasts Isolated from many extreme environments.</title>
        <authorList>
            <person name="Coleine C."/>
            <person name="Stajich J.E."/>
            <person name="Selbmann L."/>
        </authorList>
    </citation>
    <scope>NUCLEOTIDE SEQUENCE</scope>
    <source>
        <strain evidence="1">CCFEE 5737</strain>
    </source>
</reference>
<organism evidence="1 2">
    <name type="scientific">Coniosporium uncinatum</name>
    <dbReference type="NCBI Taxonomy" id="93489"/>
    <lineage>
        <taxon>Eukaryota</taxon>
        <taxon>Fungi</taxon>
        <taxon>Dikarya</taxon>
        <taxon>Ascomycota</taxon>
        <taxon>Pezizomycotina</taxon>
        <taxon>Dothideomycetes</taxon>
        <taxon>Dothideomycetes incertae sedis</taxon>
        <taxon>Coniosporium</taxon>
    </lineage>
</organism>
<comment type="caution">
    <text evidence="1">The sequence shown here is derived from an EMBL/GenBank/DDBJ whole genome shotgun (WGS) entry which is preliminary data.</text>
</comment>
<gene>
    <name evidence="1" type="ORF">LTS18_010001</name>
</gene>
<keyword evidence="2" id="KW-1185">Reference proteome</keyword>
<sequence length="245" mass="26645">MPTIAISGAGSGIGHEFLQHYAKDSSNTVHTIDVSFSDEVTDGEAPAHVTTHEVNTSEPSSIENLKNDLKDKPIDIFIHSAAVRGLVKSMTEKTDDPKGAETMEVMDAETMTMCFQVNILGSFLLIRSLIPNLKAASAQGKSKAKCVIMGSRMGSITSNNDGGSYAYRASKAGLNALIKSFSVDVPEVIFVIIHPGRVESRMTHVREEGAVDPDQAIEEMLPLIENFTEKDTGKFYVREGEEIPW</sequence>
<name>A0ACC3DA60_9PEZI</name>
<evidence type="ECO:0000313" key="1">
    <source>
        <dbReference type="EMBL" id="KAK3064114.1"/>
    </source>
</evidence>
<protein>
    <submittedName>
        <fullName evidence="1">Uncharacterized protein</fullName>
    </submittedName>
</protein>
<dbReference type="Proteomes" id="UP001186974">
    <property type="component" value="Unassembled WGS sequence"/>
</dbReference>
<evidence type="ECO:0000313" key="2">
    <source>
        <dbReference type="Proteomes" id="UP001186974"/>
    </source>
</evidence>